<reference evidence="7" key="1">
    <citation type="submission" date="2015-07" db="EMBL/GenBank/DDBJ databases">
        <title>Near-Complete Genome Sequence of the Cellulolytic Bacterium Bacteroides (Pseudobacteroides) cellulosolvens ATCC 35603.</title>
        <authorList>
            <person name="Dassa B."/>
            <person name="Utturkar S.M."/>
            <person name="Klingeman D.M."/>
            <person name="Hurt R.A."/>
            <person name="Keller M."/>
            <person name="Xu J."/>
            <person name="Reddy Y.H.K."/>
            <person name="Borovok I."/>
            <person name="Grinberg I.R."/>
            <person name="Lamed R."/>
            <person name="Zhivin O."/>
            <person name="Bayer E.A."/>
            <person name="Brown S.D."/>
        </authorList>
    </citation>
    <scope>NUCLEOTIDE SEQUENCE [LARGE SCALE GENOMIC DNA]</scope>
    <source>
        <strain evidence="7">DSM 2933</strain>
    </source>
</reference>
<dbReference type="InterPro" id="IPR000160">
    <property type="entry name" value="GGDEF_dom"/>
</dbReference>
<dbReference type="InterPro" id="IPR043128">
    <property type="entry name" value="Rev_trsase/Diguanyl_cyclase"/>
</dbReference>
<dbReference type="Proteomes" id="UP000036923">
    <property type="component" value="Unassembled WGS sequence"/>
</dbReference>
<evidence type="ECO:0000313" key="7">
    <source>
        <dbReference type="Proteomes" id="UP000036923"/>
    </source>
</evidence>
<comment type="caution">
    <text evidence="6">The sequence shown here is derived from an EMBL/GenBank/DDBJ whole genome shotgun (WGS) entry which is preliminary data.</text>
</comment>
<dbReference type="PATRIC" id="fig|398512.5.peg.1494"/>
<protein>
    <submittedName>
        <fullName evidence="6">Diguanylate cyclase</fullName>
    </submittedName>
</protein>
<dbReference type="Pfam" id="PF13377">
    <property type="entry name" value="Peripla_BP_3"/>
    <property type="match status" value="1"/>
</dbReference>
<dbReference type="GO" id="GO:0000976">
    <property type="term" value="F:transcription cis-regulatory region binding"/>
    <property type="evidence" value="ECO:0007669"/>
    <property type="project" value="TreeGrafter"/>
</dbReference>
<sequence length="794" mass="91060">MKGKRLTFGFVMDTIISWADFGYYQSMILSGITEFTEENDINLICFVVGKLHPYEDWENSRNIIYEYIDEDKVDGLILLSSALETFSADIIGKLVKVKNIPIVTIGQSFENYYSVSVDNSTGMKQVVDHLLEEHGCKRLAFIKGPEDSLESQVRFDAFCDSLKSHNIPVYDELICKGNFLITSGVEAIRSLIEKNIEFDAIVAANDIMAVGAIEELNKHIRSSLHEVPVTGFDNVDINRGNILTTVNQPCYDLGKNAAVILQKAINGEKVEKNVMLPSEMVLRSSCRCIPGVVRNTLLAKEYIEDECNNIEFNQFKTIVISYMKAINESIELFDSSFLDELLEYEEDVIGAFFAEIDNGQKNEFLHKWNNLLLFCTNNRINIFFLHDIISILRKFIIEYIDKKKYGVMLENLFQAAHILVSEGIRRGGSSFSILSQDQFSDLIMLDESLISNMDTHEQMNLIEKHIYNYDINRCYISLYEDSQKPMDYSILIHASRKDKKFDTKENGIRYETKKMLPDEFIEELCSKKFNIVVQSLHFGQYQIGTCILGFDKMVNRAFEIIRNRLSIALNSALMVERIKNQSNELEKLVVERTKELSIINDQLKAEIDRRSDAEFKLRKILEELEQYNNQLHNQSIRDELTGLYNRRGFMKLGYEQYNKLKNSKSGFLLFYADLDGLKQINDKYGHSAGDEAIKGFAGILNKSFRDLDIISRFGGDEFIIIAIGACPDDVNAILERIQNNSDQYNKNNNLPYIISGSVGSAYYDPQINTEFETLIKLADEALYKAKQYKKSLVK</sequence>
<dbReference type="AlphaFoldDB" id="A0A0L6JJW7"/>
<evidence type="ECO:0000256" key="3">
    <source>
        <dbReference type="ARBA" id="ARBA00023163"/>
    </source>
</evidence>
<keyword evidence="7" id="KW-1185">Reference proteome</keyword>
<dbReference type="SMART" id="SM00267">
    <property type="entry name" value="GGDEF"/>
    <property type="match status" value="1"/>
</dbReference>
<dbReference type="PANTHER" id="PTHR30146">
    <property type="entry name" value="LACI-RELATED TRANSCRIPTIONAL REPRESSOR"/>
    <property type="match status" value="1"/>
</dbReference>
<dbReference type="OrthoDB" id="56125at2"/>
<dbReference type="InterPro" id="IPR028082">
    <property type="entry name" value="Peripla_BP_I"/>
</dbReference>
<organism evidence="6 7">
    <name type="scientific">Pseudobacteroides cellulosolvens ATCC 35603 = DSM 2933</name>
    <dbReference type="NCBI Taxonomy" id="398512"/>
    <lineage>
        <taxon>Bacteria</taxon>
        <taxon>Bacillati</taxon>
        <taxon>Bacillota</taxon>
        <taxon>Clostridia</taxon>
        <taxon>Eubacteriales</taxon>
        <taxon>Oscillospiraceae</taxon>
        <taxon>Pseudobacteroides</taxon>
    </lineage>
</organism>
<accession>A0A0L6JJW7</accession>
<dbReference type="PANTHER" id="PTHR30146:SF24">
    <property type="entry name" value="XYLOSE OPERON REGULATORY PROTEIN"/>
    <property type="match status" value="1"/>
</dbReference>
<dbReference type="CDD" id="cd01949">
    <property type="entry name" value="GGDEF"/>
    <property type="match status" value="1"/>
</dbReference>
<dbReference type="EMBL" id="LGTC01000001">
    <property type="protein sequence ID" value="KNY26176.1"/>
    <property type="molecule type" value="Genomic_DNA"/>
</dbReference>
<dbReference type="InterPro" id="IPR046335">
    <property type="entry name" value="LacI/GalR-like_sensor"/>
</dbReference>
<dbReference type="STRING" id="398512.Bccel_1438"/>
<dbReference type="SUPFAM" id="SSF53822">
    <property type="entry name" value="Periplasmic binding protein-like I"/>
    <property type="match status" value="1"/>
</dbReference>
<dbReference type="GO" id="GO:0003700">
    <property type="term" value="F:DNA-binding transcription factor activity"/>
    <property type="evidence" value="ECO:0007669"/>
    <property type="project" value="TreeGrafter"/>
</dbReference>
<keyword evidence="4" id="KW-0175">Coiled coil</keyword>
<dbReference type="SUPFAM" id="SSF55073">
    <property type="entry name" value="Nucleotide cyclase"/>
    <property type="match status" value="1"/>
</dbReference>
<dbReference type="Gene3D" id="3.40.50.2300">
    <property type="match status" value="2"/>
</dbReference>
<dbReference type="Pfam" id="PF00990">
    <property type="entry name" value="GGDEF"/>
    <property type="match status" value="1"/>
</dbReference>
<dbReference type="CDD" id="cd06267">
    <property type="entry name" value="PBP1_LacI_sugar_binding-like"/>
    <property type="match status" value="1"/>
</dbReference>
<evidence type="ECO:0000256" key="1">
    <source>
        <dbReference type="ARBA" id="ARBA00023015"/>
    </source>
</evidence>
<evidence type="ECO:0000313" key="6">
    <source>
        <dbReference type="EMBL" id="KNY26176.1"/>
    </source>
</evidence>
<keyword evidence="2" id="KW-0238">DNA-binding</keyword>
<feature type="domain" description="GGDEF" evidence="5">
    <location>
        <begin position="665"/>
        <end position="794"/>
    </location>
</feature>
<dbReference type="eggNOG" id="COG1609">
    <property type="taxonomic scope" value="Bacteria"/>
</dbReference>
<evidence type="ECO:0000259" key="5">
    <source>
        <dbReference type="PROSITE" id="PS50887"/>
    </source>
</evidence>
<dbReference type="NCBIfam" id="TIGR00254">
    <property type="entry name" value="GGDEF"/>
    <property type="match status" value="1"/>
</dbReference>
<dbReference type="PROSITE" id="PS50887">
    <property type="entry name" value="GGDEF"/>
    <property type="match status" value="1"/>
</dbReference>
<gene>
    <name evidence="6" type="ORF">Bccel_1438</name>
</gene>
<dbReference type="Gene3D" id="3.30.70.270">
    <property type="match status" value="1"/>
</dbReference>
<dbReference type="InterPro" id="IPR029787">
    <property type="entry name" value="Nucleotide_cyclase"/>
</dbReference>
<dbReference type="RefSeq" id="WP_036943754.1">
    <property type="nucleotide sequence ID" value="NZ_JQKC01000023.1"/>
</dbReference>
<keyword evidence="3" id="KW-0804">Transcription</keyword>
<feature type="coiled-coil region" evidence="4">
    <location>
        <begin position="575"/>
        <end position="637"/>
    </location>
</feature>
<keyword evidence="1" id="KW-0805">Transcription regulation</keyword>
<name>A0A0L6JJW7_9FIRM</name>
<proteinExistence type="predicted"/>
<dbReference type="eggNOG" id="COG2199">
    <property type="taxonomic scope" value="Bacteria"/>
</dbReference>
<evidence type="ECO:0000256" key="2">
    <source>
        <dbReference type="ARBA" id="ARBA00023125"/>
    </source>
</evidence>
<evidence type="ECO:0000256" key="4">
    <source>
        <dbReference type="SAM" id="Coils"/>
    </source>
</evidence>